<dbReference type="PROSITE" id="PS50181">
    <property type="entry name" value="FBOX"/>
    <property type="match status" value="1"/>
</dbReference>
<reference evidence="2 3" key="1">
    <citation type="journal article" date="2018" name="Front. Microbiol.">
        <title>Genome-Wide Analysis of Corynespora cassiicola Leaf Fall Disease Putative Effectors.</title>
        <authorList>
            <person name="Lopez D."/>
            <person name="Ribeiro S."/>
            <person name="Label P."/>
            <person name="Fumanal B."/>
            <person name="Venisse J.S."/>
            <person name="Kohler A."/>
            <person name="de Oliveira R.R."/>
            <person name="Labutti K."/>
            <person name="Lipzen A."/>
            <person name="Lail K."/>
            <person name="Bauer D."/>
            <person name="Ohm R.A."/>
            <person name="Barry K.W."/>
            <person name="Spatafora J."/>
            <person name="Grigoriev I.V."/>
            <person name="Martin F.M."/>
            <person name="Pujade-Renaud V."/>
        </authorList>
    </citation>
    <scope>NUCLEOTIDE SEQUENCE [LARGE SCALE GENOMIC DNA]</scope>
    <source>
        <strain evidence="2 3">Philippines</strain>
    </source>
</reference>
<evidence type="ECO:0000313" key="3">
    <source>
        <dbReference type="Proteomes" id="UP000240883"/>
    </source>
</evidence>
<dbReference type="AlphaFoldDB" id="A0A2T2P8Q0"/>
<protein>
    <recommendedName>
        <fullName evidence="1">F-box domain-containing protein</fullName>
    </recommendedName>
</protein>
<dbReference type="InterPro" id="IPR001810">
    <property type="entry name" value="F-box_dom"/>
</dbReference>
<proteinExistence type="predicted"/>
<accession>A0A2T2P8Q0</accession>
<keyword evidence="3" id="KW-1185">Reference proteome</keyword>
<name>A0A2T2P8Q0_CORCC</name>
<dbReference type="SUPFAM" id="SSF81383">
    <property type="entry name" value="F-box domain"/>
    <property type="match status" value="1"/>
</dbReference>
<sequence>MRRLPEELLELIISNVNSASSLANLACSSKQFNRITTPRLYHHIHVKFDSEAPETAKTRIRNLTTLLLDNPCLARMVVSLTAGACLNTSTSPINVLYAGETSSAAEHAPVTARWKPTQKKERPDILIRDLLQAMPNILSLDLKVSGRTMTSSCSSLLLQTHSLVNVCIDTIDTSAAQIAPDALLQLENLKNLKLASILFLGPGEDSDTPDQDIMRSILDRLPPNLAQLGVLRSHHRLHCTTAAIFMCINLSRHATPCLQGIDMEGCFANPRFYFKMATYVKIAEMQGIVLRVIENADISFPGRNLERDGDEKSWGWEANDQGPAPGVEGNRRWLLDLEMFNSDKDLE</sequence>
<evidence type="ECO:0000259" key="1">
    <source>
        <dbReference type="PROSITE" id="PS50181"/>
    </source>
</evidence>
<dbReference type="Proteomes" id="UP000240883">
    <property type="component" value="Unassembled WGS sequence"/>
</dbReference>
<dbReference type="Pfam" id="PF12937">
    <property type="entry name" value="F-box-like"/>
    <property type="match status" value="1"/>
</dbReference>
<dbReference type="EMBL" id="KZ678128">
    <property type="protein sequence ID" value="PSN74025.1"/>
    <property type="molecule type" value="Genomic_DNA"/>
</dbReference>
<dbReference type="InterPro" id="IPR036047">
    <property type="entry name" value="F-box-like_dom_sf"/>
</dbReference>
<organism evidence="2 3">
    <name type="scientific">Corynespora cassiicola Philippines</name>
    <dbReference type="NCBI Taxonomy" id="1448308"/>
    <lineage>
        <taxon>Eukaryota</taxon>
        <taxon>Fungi</taxon>
        <taxon>Dikarya</taxon>
        <taxon>Ascomycota</taxon>
        <taxon>Pezizomycotina</taxon>
        <taxon>Dothideomycetes</taxon>
        <taxon>Pleosporomycetidae</taxon>
        <taxon>Pleosporales</taxon>
        <taxon>Corynesporascaceae</taxon>
        <taxon>Corynespora</taxon>
    </lineage>
</organism>
<evidence type="ECO:0000313" key="2">
    <source>
        <dbReference type="EMBL" id="PSN74025.1"/>
    </source>
</evidence>
<gene>
    <name evidence="2" type="ORF">BS50DRAFT_627392</name>
</gene>
<feature type="domain" description="F-box" evidence="1">
    <location>
        <begin position="1"/>
        <end position="44"/>
    </location>
</feature>